<sequence>MLQLSSQLKFSDPRMEEEEDVQDPEWLRALHATLVQFEVSRNCDSPNLPIA</sequence>
<proteinExistence type="predicted"/>
<dbReference type="Proteomes" id="UP000828390">
    <property type="component" value="Unassembled WGS sequence"/>
</dbReference>
<reference evidence="2" key="2">
    <citation type="submission" date="2020-11" db="EMBL/GenBank/DDBJ databases">
        <authorList>
            <person name="McCartney M.A."/>
            <person name="Auch B."/>
            <person name="Kono T."/>
            <person name="Mallez S."/>
            <person name="Becker A."/>
            <person name="Gohl D.M."/>
            <person name="Silverstein K.A.T."/>
            <person name="Koren S."/>
            <person name="Bechman K.B."/>
            <person name="Herman A."/>
            <person name="Abrahante J.E."/>
            <person name="Garbe J."/>
        </authorList>
    </citation>
    <scope>NUCLEOTIDE SEQUENCE</scope>
    <source>
        <strain evidence="2">Duluth1</strain>
        <tissue evidence="2">Whole animal</tissue>
    </source>
</reference>
<dbReference type="EMBL" id="JAIWYP010000014">
    <property type="protein sequence ID" value="KAH3710854.1"/>
    <property type="molecule type" value="Genomic_DNA"/>
</dbReference>
<feature type="region of interest" description="Disordered" evidence="1">
    <location>
        <begin position="1"/>
        <end position="22"/>
    </location>
</feature>
<organism evidence="2 3">
    <name type="scientific">Dreissena polymorpha</name>
    <name type="common">Zebra mussel</name>
    <name type="synonym">Mytilus polymorpha</name>
    <dbReference type="NCBI Taxonomy" id="45954"/>
    <lineage>
        <taxon>Eukaryota</taxon>
        <taxon>Metazoa</taxon>
        <taxon>Spiralia</taxon>
        <taxon>Lophotrochozoa</taxon>
        <taxon>Mollusca</taxon>
        <taxon>Bivalvia</taxon>
        <taxon>Autobranchia</taxon>
        <taxon>Heteroconchia</taxon>
        <taxon>Euheterodonta</taxon>
        <taxon>Imparidentia</taxon>
        <taxon>Neoheterodontei</taxon>
        <taxon>Myida</taxon>
        <taxon>Dreissenoidea</taxon>
        <taxon>Dreissenidae</taxon>
        <taxon>Dreissena</taxon>
    </lineage>
</organism>
<name>A0A9D4BVK6_DREPO</name>
<dbReference type="AlphaFoldDB" id="A0A9D4BVK6"/>
<keyword evidence="3" id="KW-1185">Reference proteome</keyword>
<evidence type="ECO:0000313" key="2">
    <source>
        <dbReference type="EMBL" id="KAH3710854.1"/>
    </source>
</evidence>
<evidence type="ECO:0000313" key="3">
    <source>
        <dbReference type="Proteomes" id="UP000828390"/>
    </source>
</evidence>
<gene>
    <name evidence="2" type="ORF">DPMN_070349</name>
</gene>
<protein>
    <submittedName>
        <fullName evidence="2">Uncharacterized protein</fullName>
    </submittedName>
</protein>
<comment type="caution">
    <text evidence="2">The sequence shown here is derived from an EMBL/GenBank/DDBJ whole genome shotgun (WGS) entry which is preliminary data.</text>
</comment>
<reference evidence="2" key="1">
    <citation type="journal article" date="2019" name="bioRxiv">
        <title>The Genome of the Zebra Mussel, Dreissena polymorpha: A Resource for Invasive Species Research.</title>
        <authorList>
            <person name="McCartney M.A."/>
            <person name="Auch B."/>
            <person name="Kono T."/>
            <person name="Mallez S."/>
            <person name="Zhang Y."/>
            <person name="Obille A."/>
            <person name="Becker A."/>
            <person name="Abrahante J.E."/>
            <person name="Garbe J."/>
            <person name="Badalamenti J.P."/>
            <person name="Herman A."/>
            <person name="Mangelson H."/>
            <person name="Liachko I."/>
            <person name="Sullivan S."/>
            <person name="Sone E.D."/>
            <person name="Koren S."/>
            <person name="Silverstein K.A.T."/>
            <person name="Beckman K.B."/>
            <person name="Gohl D.M."/>
        </authorList>
    </citation>
    <scope>NUCLEOTIDE SEQUENCE</scope>
    <source>
        <strain evidence="2">Duluth1</strain>
        <tissue evidence="2">Whole animal</tissue>
    </source>
</reference>
<accession>A0A9D4BVK6</accession>
<evidence type="ECO:0000256" key="1">
    <source>
        <dbReference type="SAM" id="MobiDB-lite"/>
    </source>
</evidence>